<dbReference type="AlphaFoldDB" id="A0A855WVC5"/>
<comment type="caution">
    <text evidence="1">The sequence shown here is derived from an EMBL/GenBank/DDBJ whole genome shotgun (WGS) entry which is preliminary data.</text>
</comment>
<gene>
    <name evidence="1" type="ORF">C3F09_11440</name>
</gene>
<dbReference type="Proteomes" id="UP000250918">
    <property type="component" value="Unassembled WGS sequence"/>
</dbReference>
<dbReference type="EMBL" id="PQAP01000197">
    <property type="protein sequence ID" value="PWB68525.1"/>
    <property type="molecule type" value="Genomic_DNA"/>
</dbReference>
<evidence type="ECO:0000313" key="1">
    <source>
        <dbReference type="EMBL" id="PWB68525.1"/>
    </source>
</evidence>
<protein>
    <submittedName>
        <fullName evidence="1">Uncharacterized protein</fullName>
    </submittedName>
</protein>
<accession>A0A855WVC5</accession>
<organism evidence="1 2">
    <name type="scientific">candidate division GN15 bacterium</name>
    <dbReference type="NCBI Taxonomy" id="2072418"/>
    <lineage>
        <taxon>Bacteria</taxon>
        <taxon>candidate division GN15</taxon>
    </lineage>
</organism>
<name>A0A855WVC5_9BACT</name>
<reference evidence="1 2" key="1">
    <citation type="journal article" date="2018" name="ISME J.">
        <title>A methanotrophic archaeon couples anaerobic oxidation of methane to Fe(III) reduction.</title>
        <authorList>
            <person name="Cai C."/>
            <person name="Leu A.O."/>
            <person name="Xie G.J."/>
            <person name="Guo J."/>
            <person name="Feng Y."/>
            <person name="Zhao J.X."/>
            <person name="Tyson G.W."/>
            <person name="Yuan Z."/>
            <person name="Hu S."/>
        </authorList>
    </citation>
    <scope>NUCLEOTIDE SEQUENCE [LARGE SCALE GENOMIC DNA]</scope>
    <source>
        <strain evidence="1">FeB_12</strain>
    </source>
</reference>
<sequence length="416" mass="47082">MLLVVAATCAYATDTRLLTMGENYTVMVDDYNVWMFPSRVNMYPNIGVGEFSRYMDGDGFYQFGVNWKFGETKPWVLGTYFTNDYTAYPSDYLGNSFGLYGVVGDYMYTGLSLNNNRRIDLLYGRKLGTQNFGFGFSYINSGEKQIAANYKNDTKFSHYAFTFGLTPDAGNWDLAASLGIGTWTNKGTLDPGTATAVQVDLTKPDGYLDFMLTGRMFAKYNQTITFVPHASLWLGKHGQKSYYDDNGDTATTKIKSTMFAADLGCGMHYAPVTNVLAVLDFGLQFEKRKGEYTYRGEAGDTTWTVKYRDTYLPYWKLGMEGDVFSWLDVRLGAVSNWHNYKDENVNANYPQWDVQGSDVHTNTYLGLGFNWNRLHIDTYTDPELFLKGFDFISGSDGGEGGGVWMNWQMSVLYEMF</sequence>
<evidence type="ECO:0000313" key="2">
    <source>
        <dbReference type="Proteomes" id="UP000250918"/>
    </source>
</evidence>
<proteinExistence type="predicted"/>